<evidence type="ECO:0000313" key="2">
    <source>
        <dbReference type="Proteomes" id="UP000664628"/>
    </source>
</evidence>
<evidence type="ECO:0000313" key="1">
    <source>
        <dbReference type="EMBL" id="MBO0951173.1"/>
    </source>
</evidence>
<dbReference type="EMBL" id="JAFMYW010000007">
    <property type="protein sequence ID" value="MBO0951173.1"/>
    <property type="molecule type" value="Genomic_DNA"/>
</dbReference>
<sequence>MNIVKHFENPKNVAQWKAMFTNANEVVARHDLYNEVVEQRPDMAKALSKILFYRCNFAVYGMPKETDENGNLGYRLHFLASPISNNEQVVASQEQ</sequence>
<comment type="caution">
    <text evidence="1">The sequence shown here is derived from an EMBL/GenBank/DDBJ whole genome shotgun (WGS) entry which is preliminary data.</text>
</comment>
<organism evidence="1 2">
    <name type="scientific">Fibrella forsythiae</name>
    <dbReference type="NCBI Taxonomy" id="2817061"/>
    <lineage>
        <taxon>Bacteria</taxon>
        <taxon>Pseudomonadati</taxon>
        <taxon>Bacteroidota</taxon>
        <taxon>Cytophagia</taxon>
        <taxon>Cytophagales</taxon>
        <taxon>Spirosomataceae</taxon>
        <taxon>Fibrella</taxon>
    </lineage>
</organism>
<dbReference type="RefSeq" id="WP_207331128.1">
    <property type="nucleotide sequence ID" value="NZ_JAFMYW010000007.1"/>
</dbReference>
<name>A0ABS3JMD4_9BACT</name>
<gene>
    <name evidence="1" type="ORF">J2I46_21485</name>
</gene>
<proteinExistence type="predicted"/>
<keyword evidence="2" id="KW-1185">Reference proteome</keyword>
<protein>
    <submittedName>
        <fullName evidence="1">Uncharacterized protein</fullName>
    </submittedName>
</protein>
<dbReference type="Proteomes" id="UP000664628">
    <property type="component" value="Unassembled WGS sequence"/>
</dbReference>
<accession>A0ABS3JMD4</accession>
<reference evidence="1 2" key="1">
    <citation type="submission" date="2021-03" db="EMBL/GenBank/DDBJ databases">
        <title>Fibrella sp. HMF5405 genome sequencing and assembly.</title>
        <authorList>
            <person name="Kang H."/>
            <person name="Kim H."/>
            <person name="Bae S."/>
            <person name="Joh K."/>
        </authorList>
    </citation>
    <scope>NUCLEOTIDE SEQUENCE [LARGE SCALE GENOMIC DNA]</scope>
    <source>
        <strain evidence="1 2">HMF5405</strain>
    </source>
</reference>